<dbReference type="OrthoDB" id="5295961at2"/>
<organism evidence="1 2">
    <name type="scientific">Lacicoccus qingdaonensis</name>
    <dbReference type="NCBI Taxonomy" id="576118"/>
    <lineage>
        <taxon>Bacteria</taxon>
        <taxon>Bacillati</taxon>
        <taxon>Bacillota</taxon>
        <taxon>Bacilli</taxon>
        <taxon>Bacillales</taxon>
        <taxon>Salinicoccaceae</taxon>
        <taxon>Lacicoccus</taxon>
    </lineage>
</organism>
<sequence>MNFVYHMVPKNMSGHYLIPLNRMKDIDENLYARYNSKYDDHPERAFLMEREVPLLDCLWNDVVHFSTLHPHHVYKELKKLDLNLKENMKFYKIPIERLEDNENVLYRYEKKYYNGPAEPIAPENLEYLNIEDYSELEELPSDTLKYFVDESEKDERVGIFHYVPHVLSKGKVRIDDVEIVNWSEDIEDTVEEETRHF</sequence>
<reference evidence="2" key="1">
    <citation type="submission" date="2016-10" db="EMBL/GenBank/DDBJ databases">
        <authorList>
            <person name="Varghese N."/>
            <person name="Submissions S."/>
        </authorList>
    </citation>
    <scope>NUCLEOTIDE SEQUENCE [LARGE SCALE GENOMIC DNA]</scope>
    <source>
        <strain evidence="2">CGMCC 1.8895</strain>
    </source>
</reference>
<evidence type="ECO:0000313" key="2">
    <source>
        <dbReference type="Proteomes" id="UP000199008"/>
    </source>
</evidence>
<protein>
    <recommendedName>
        <fullName evidence="3">Group-specific protein</fullName>
    </recommendedName>
</protein>
<proteinExistence type="predicted"/>
<dbReference type="AlphaFoldDB" id="A0A1G9FNE0"/>
<name>A0A1G9FNE0_9BACL</name>
<dbReference type="Proteomes" id="UP000199008">
    <property type="component" value="Unassembled WGS sequence"/>
</dbReference>
<gene>
    <name evidence="1" type="ORF">SAMN05216216_11319</name>
</gene>
<dbReference type="STRING" id="576118.SAMN05216216_11319"/>
<accession>A0A1G9FNE0</accession>
<evidence type="ECO:0000313" key="1">
    <source>
        <dbReference type="EMBL" id="SDK89693.1"/>
    </source>
</evidence>
<evidence type="ECO:0008006" key="3">
    <source>
        <dbReference type="Google" id="ProtNLM"/>
    </source>
</evidence>
<keyword evidence="2" id="KW-1185">Reference proteome</keyword>
<dbReference type="EMBL" id="FNFY01000013">
    <property type="protein sequence ID" value="SDK89693.1"/>
    <property type="molecule type" value="Genomic_DNA"/>
</dbReference>
<dbReference type="RefSeq" id="WP_092986447.1">
    <property type="nucleotide sequence ID" value="NZ_FNFY01000013.1"/>
</dbReference>